<accession>A0A8H7Q4R1</accession>
<keyword evidence="6 11" id="KW-0175">Coiled coil</keyword>
<dbReference type="GO" id="GO:0031262">
    <property type="term" value="C:Ndc80 complex"/>
    <property type="evidence" value="ECO:0007669"/>
    <property type="project" value="TreeGrafter"/>
</dbReference>
<evidence type="ECO:0000256" key="8">
    <source>
        <dbReference type="ARBA" id="ARBA00023306"/>
    </source>
</evidence>
<name>A0A8H7Q4R1_MORIS</name>
<comment type="subunit">
    <text evidence="10">Component of the NDC80 complex.</text>
</comment>
<evidence type="ECO:0000256" key="9">
    <source>
        <dbReference type="ARBA" id="ARBA00023328"/>
    </source>
</evidence>
<organism evidence="12 13">
    <name type="scientific">Mortierella isabellina</name>
    <name type="common">Filamentous fungus</name>
    <name type="synonym">Umbelopsis isabellina</name>
    <dbReference type="NCBI Taxonomy" id="91625"/>
    <lineage>
        <taxon>Eukaryota</taxon>
        <taxon>Fungi</taxon>
        <taxon>Fungi incertae sedis</taxon>
        <taxon>Mucoromycota</taxon>
        <taxon>Mucoromycotina</taxon>
        <taxon>Umbelopsidomycetes</taxon>
        <taxon>Umbelopsidales</taxon>
        <taxon>Umbelopsidaceae</taxon>
        <taxon>Umbelopsis</taxon>
    </lineage>
</organism>
<keyword evidence="5 10" id="KW-0995">Kinetochore</keyword>
<dbReference type="Pfam" id="PF08286">
    <property type="entry name" value="Spc24"/>
    <property type="match status" value="1"/>
</dbReference>
<evidence type="ECO:0000256" key="1">
    <source>
        <dbReference type="ARBA" id="ARBA00007804"/>
    </source>
</evidence>
<comment type="subcellular location">
    <subcellularLocation>
        <location evidence="10">Nucleus</location>
    </subcellularLocation>
    <subcellularLocation>
        <location evidence="10">Chromosome</location>
        <location evidence="10">Centromere</location>
        <location evidence="10">Kinetochore</location>
    </subcellularLocation>
</comment>
<dbReference type="InterPro" id="IPR013252">
    <property type="entry name" value="Ndc80_Spc24"/>
</dbReference>
<dbReference type="PANTHER" id="PTHR22142">
    <property type="match status" value="1"/>
</dbReference>
<keyword evidence="9 10" id="KW-0137">Centromere</keyword>
<dbReference type="InterPro" id="IPR038066">
    <property type="entry name" value="Spc24_Fungi_globular_sf"/>
</dbReference>
<dbReference type="OrthoDB" id="3344830at2759"/>
<evidence type="ECO:0000313" key="13">
    <source>
        <dbReference type="Proteomes" id="UP000654370"/>
    </source>
</evidence>
<dbReference type="Gene3D" id="3.30.160.430">
    <property type="match status" value="1"/>
</dbReference>
<dbReference type="GO" id="GO:0005634">
    <property type="term" value="C:nucleus"/>
    <property type="evidence" value="ECO:0007669"/>
    <property type="project" value="UniProtKB-SubCell"/>
</dbReference>
<dbReference type="GO" id="GO:0007059">
    <property type="term" value="P:chromosome segregation"/>
    <property type="evidence" value="ECO:0007669"/>
    <property type="project" value="TreeGrafter"/>
</dbReference>
<evidence type="ECO:0000256" key="10">
    <source>
        <dbReference type="RuleBase" id="RU368011"/>
    </source>
</evidence>
<dbReference type="SUPFAM" id="SSF143026">
    <property type="entry name" value="Kinetochore globular domain"/>
    <property type="match status" value="1"/>
</dbReference>
<evidence type="ECO:0000256" key="5">
    <source>
        <dbReference type="ARBA" id="ARBA00022838"/>
    </source>
</evidence>
<keyword evidence="3 10" id="KW-0132">Cell division</keyword>
<comment type="similarity">
    <text evidence="1 10">Belongs to the SPC24 family.</text>
</comment>
<reference evidence="12" key="1">
    <citation type="submission" date="2020-12" db="EMBL/GenBank/DDBJ databases">
        <title>Metabolic potential, ecology and presence of endohyphal bacteria is reflected in genomic diversity of Mucoromycotina.</title>
        <authorList>
            <person name="Muszewska A."/>
            <person name="Okrasinska A."/>
            <person name="Steczkiewicz K."/>
            <person name="Drgas O."/>
            <person name="Orlowska M."/>
            <person name="Perlinska-Lenart U."/>
            <person name="Aleksandrzak-Piekarczyk T."/>
            <person name="Szatraj K."/>
            <person name="Zielenkiewicz U."/>
            <person name="Pilsyk S."/>
            <person name="Malc E."/>
            <person name="Mieczkowski P."/>
            <person name="Kruszewska J.S."/>
            <person name="Biernat P."/>
            <person name="Pawlowska J."/>
        </authorList>
    </citation>
    <scope>NUCLEOTIDE SEQUENCE</scope>
    <source>
        <strain evidence="12">WA0000067209</strain>
    </source>
</reference>
<proteinExistence type="inferred from homology"/>
<dbReference type="PANTHER" id="PTHR22142:SF2">
    <property type="entry name" value="KINETOCHORE PROTEIN SPC24"/>
    <property type="match status" value="1"/>
</dbReference>
<evidence type="ECO:0000313" key="12">
    <source>
        <dbReference type="EMBL" id="KAG2185014.1"/>
    </source>
</evidence>
<keyword evidence="2 10" id="KW-0158">Chromosome</keyword>
<comment type="caution">
    <text evidence="12">The sequence shown here is derived from an EMBL/GenBank/DDBJ whole genome shotgun (WGS) entry which is preliminary data.</text>
</comment>
<keyword evidence="8 10" id="KW-0131">Cell cycle</keyword>
<evidence type="ECO:0000256" key="3">
    <source>
        <dbReference type="ARBA" id="ARBA00022618"/>
    </source>
</evidence>
<dbReference type="GO" id="GO:0051301">
    <property type="term" value="P:cell division"/>
    <property type="evidence" value="ECO:0007669"/>
    <property type="project" value="UniProtKB-UniRule"/>
</dbReference>
<comment type="function">
    <text evidence="10">Acts as a component of the essential kinetochore-associated NDC80 complex, which is required for chromosome segregation and spindle checkpoint activity.</text>
</comment>
<evidence type="ECO:0000256" key="4">
    <source>
        <dbReference type="ARBA" id="ARBA00022776"/>
    </source>
</evidence>
<evidence type="ECO:0000256" key="11">
    <source>
        <dbReference type="SAM" id="Coils"/>
    </source>
</evidence>
<dbReference type="CDD" id="cd11565">
    <property type="entry name" value="RWD_Spc24"/>
    <property type="match status" value="1"/>
</dbReference>
<evidence type="ECO:0000256" key="6">
    <source>
        <dbReference type="ARBA" id="ARBA00023054"/>
    </source>
</evidence>
<dbReference type="GO" id="GO:0008017">
    <property type="term" value="F:microtubule binding"/>
    <property type="evidence" value="ECO:0007669"/>
    <property type="project" value="TreeGrafter"/>
</dbReference>
<keyword evidence="13" id="KW-1185">Reference proteome</keyword>
<feature type="coiled-coil region" evidence="11">
    <location>
        <begin position="104"/>
        <end position="145"/>
    </location>
</feature>
<keyword evidence="7 10" id="KW-0539">Nucleus</keyword>
<keyword evidence="4 10" id="KW-0498">Mitosis</keyword>
<protein>
    <recommendedName>
        <fullName evidence="10">Kinetochore protein Spc24</fullName>
    </recommendedName>
</protein>
<evidence type="ECO:0000256" key="7">
    <source>
        <dbReference type="ARBA" id="ARBA00023242"/>
    </source>
</evidence>
<dbReference type="Proteomes" id="UP000654370">
    <property type="component" value="Unassembled WGS sequence"/>
</dbReference>
<dbReference type="EMBL" id="JAEPQZ010000002">
    <property type="protein sequence ID" value="KAG2185014.1"/>
    <property type="molecule type" value="Genomic_DNA"/>
</dbReference>
<gene>
    <name evidence="12" type="ORF">INT43_000927</name>
</gene>
<dbReference type="AlphaFoldDB" id="A0A8H7Q4R1"/>
<evidence type="ECO:0000256" key="2">
    <source>
        <dbReference type="ARBA" id="ARBA00022454"/>
    </source>
</evidence>
<sequence length="200" mass="23284">MEMSTAVSSTSFDELHLLIRSTAEKFSPESDLAVVQNTRETMHRVNEVRAKQQYHSQEELRALTRQLEEARIQATRPNDMEDDREHVETLAQKDKEKYQWAKQALELENENHALESQVQILKAQIEELESQEVKVEDTIDKTTLQLQIYRGLGIELLDDGNGHFVKARIHSSRLNDLNTLALNDKYSPFFYSNYLWEMCG</sequence>